<gene>
    <name evidence="3" type="ORF">SAMN05421780_109160</name>
</gene>
<dbReference type="Pfam" id="PF18962">
    <property type="entry name" value="Por_Secre_tail"/>
    <property type="match status" value="1"/>
</dbReference>
<keyword evidence="4" id="KW-1185">Reference proteome</keyword>
<accession>A0A1I1LW47</accession>
<dbReference type="EMBL" id="FOLE01000009">
    <property type="protein sequence ID" value="SFC77309.1"/>
    <property type="molecule type" value="Genomic_DNA"/>
</dbReference>
<protein>
    <recommendedName>
        <fullName evidence="2">Secretion system C-terminal sorting domain-containing protein</fullName>
    </recommendedName>
</protein>
<reference evidence="3 4" key="1">
    <citation type="submission" date="2016-10" db="EMBL/GenBank/DDBJ databases">
        <authorList>
            <person name="de Groot N.N."/>
        </authorList>
    </citation>
    <scope>NUCLEOTIDE SEQUENCE [LARGE SCALE GENOMIC DNA]</scope>
    <source>
        <strain evidence="3 4">DSM 6793</strain>
    </source>
</reference>
<feature type="chain" id="PRO_5011441005" description="Secretion system C-terminal sorting domain-containing protein" evidence="1">
    <location>
        <begin position="24"/>
        <end position="2344"/>
    </location>
</feature>
<keyword evidence="1" id="KW-0732">Signal</keyword>
<organism evidence="3 4">
    <name type="scientific">Flexibacter flexilis DSM 6793</name>
    <dbReference type="NCBI Taxonomy" id="927664"/>
    <lineage>
        <taxon>Bacteria</taxon>
        <taxon>Pseudomonadati</taxon>
        <taxon>Bacteroidota</taxon>
        <taxon>Cytophagia</taxon>
        <taxon>Cytophagales</taxon>
        <taxon>Flexibacteraceae</taxon>
        <taxon>Flexibacter</taxon>
    </lineage>
</organism>
<dbReference type="OrthoDB" id="863479at2"/>
<name>A0A1I1LW47_9BACT</name>
<proteinExistence type="predicted"/>
<evidence type="ECO:0000313" key="3">
    <source>
        <dbReference type="EMBL" id="SFC77309.1"/>
    </source>
</evidence>
<dbReference type="Proteomes" id="UP000199514">
    <property type="component" value="Unassembled WGS sequence"/>
</dbReference>
<evidence type="ECO:0000259" key="2">
    <source>
        <dbReference type="Pfam" id="PF18962"/>
    </source>
</evidence>
<dbReference type="STRING" id="927664.SAMN05421780_109160"/>
<evidence type="ECO:0000313" key="4">
    <source>
        <dbReference type="Proteomes" id="UP000199514"/>
    </source>
</evidence>
<dbReference type="NCBIfam" id="TIGR04183">
    <property type="entry name" value="Por_Secre_tail"/>
    <property type="match status" value="1"/>
</dbReference>
<dbReference type="InterPro" id="IPR026444">
    <property type="entry name" value="Secre_tail"/>
</dbReference>
<feature type="signal peptide" evidence="1">
    <location>
        <begin position="1"/>
        <end position="23"/>
    </location>
</feature>
<evidence type="ECO:0000256" key="1">
    <source>
        <dbReference type="SAM" id="SignalP"/>
    </source>
</evidence>
<feature type="domain" description="Secretion system C-terminal sorting" evidence="2">
    <location>
        <begin position="2267"/>
        <end position="2343"/>
    </location>
</feature>
<sequence>MKKMKLFHFFYVFFMLVSVGAQATSYTWNGSVSSAWSNPSNWTPNSGVPSATDDIVIVSAANVPQYNGVSGGCTNLTLTSGTLDLGSFAFTVSGNATFTLGTIKNGSFVVSGATTALFGSVGPIVFDCPVSITAQTMAVRNATFNNTVTLTKTGSSNDNSVGNNTFMGATTINNSGSGYFLFGSSSPDNFQGAVTVNNMGSSSVHLAYGSLGNTFGSTLTINQNSTGSTTNSIVSVGRGNNSSATIAGVTTFNGASAAAGSLIELGSGNGCNLQFNSAVNITQASTGTGDHDVSIANTSGTVVFNGAFTYINTSSGCNNSRFYIAESNSAGNVTFNGDFTYNSSSSAVASSYMRILRGNVAFNENIIVSSTATGAGTIGAYFGWTSTYTGIVTLASGKTVSIGADGFNRGTLKFENFKQLGATAQNITLTGTAALYSETNTVWNADVNFKAPQLYLNGATYNGVAILEKNGTTDNAGDGGNTFNGLTTITSSGSGSLRTGNLNADVFNAAVTFNNTGTHAMYIAYNHTGQTTTFASTATFNSNKTASMGSTAGFVIAESVGNVVFNGAVVFNVDGGGVESDIRLGNPAWATGISTLTFNDKLTVNVTNSNTITEVYLGFDKGICIFNEDVELTNTGGGRGIYFSSGSLSTCTLAAGKKVLIGAAGFNAGTLSIYRFMQVGSTAQAITLTGTASLILGTGSVWNGDVNFVSPQLYLSGATYNGVAILEKNGATDNAGDGGNTFNGLTTINNSGTGYLLTGYVNADAFNAAVTFNNTSAHAIYVAHNHTGQTTTFASTATFNANKTASTGSVMAFMIAESTADVVFNGDVVFNVDGGTIESDIRLGNPAWTGGVSTLIFNGKLTVNVTNSHPTTEVYLGYDKGVCNFNEDIELTNTGGSRGIYFSSGTLATCTLASGKKLLIGAAGFNTGTLSIYRFTQVGNTAQAITLTGAAVLVLGTSSVWNGDVNFVAPQLYLHGTIYNGVATLEKNGATDNWGDGGNTFNGLTTITNSGTGYLLTGGTNADAFNAAVTFNNTGAHAIYVAHRHTGQTTTFASDVVFNSNKTSIAGSSVAFFITEGNANVSFNGAVTFNILGAMRSDVRVGNNASANGTFNGKVTVNSNSSASTSITFGLSSPVIFNDNIEVTNTGLTNIAFGASSATSSAMLADGKTVTIGAAGFSGGSLSFIRFTQVGNTAQTLTLTGTALLTLGIASTWNANVDFKAPQLLLANTVYNGVTVLEKTGASDNHSSGGNTFNGVTTITNSGSGYLLVGGTNPDFFNAFTTFNNTGANAIYIAYSHSGQMTVFASDVVFNSNKTASTGSNTTFFITETAANIRFNGTVTFNILGAVRSDVRVGNGTGSVNTFMGKVTVNNSNTNASTVINLPINGTALFNDNIELTNVGGGVVPITFCNNASASATLADGKTITVGAAGFDSGTLNIYRFTQQGTTPQALTFTGTATLVVSTGTVWNGNVNFSAPNVYLSNTLYNGTSLISKTGSGANNSSGGNTFVGVSNIRNTASGIIRLANTAPDIFTTDFTADNVGSGSMELAYGSAGNVFGGTTTINNTTSGANPTSSIAVASGATATFAGTTIINNTPMGNSSTFHLGHNGATVTFNAPLTINHGATSLGSHDFYINSIGTGIYNADVVMNNTSTGGSNSRLYIGESSNSATTAFNGNFTFNNTSTATSESYLRILRGTAFFNGNINLTNTAIASASNGFLVGWSGYNGNAALADTKTFNVGTFNTGMIRLYRFTQLGTTPQNINLTGSARLEIGLAGYSSTMNGNLTSSVVDGAISLNGSTFNGSVSAITSGANSSMAFTSNIFNGAINYTSPSQRFTGNTFNGTVAITKTGTSNNDSNGGNIYNSSANFTVTNTGRLRLGSTAADDYNGNVTFLQNGTGLLLPAYTNASTFAGNISTIGSGNAITFSSSGGTVILDGAADQTWSGDVVKAPAVSRLTIATSNNSNLNLAVPLTISTTLTLTSGLINTSATNLLIMANGSAASSGNALSYVNGIMKKIGNTAFTFPVGAGGYWARLGMIPVSGYATTTEFTCQYYASAPANNANAAYMNPGITYASGVEYWDLKRVTAAGPTCQVTLYWENSVRSDLNSSAPSDLVVAHFSSSTNKWGSQGGSPASIPSAGSITSTSTLSSFSPITFGSIAGLQPLPIQLLSFDAQAQNSGEVLVKWITASELNNQAFVVERAADGRNFEAIGTIQGAGNSRETRNYSFLDQKALQAGAYYRLKQIDFDGAFTYSSIVKVSGSKATWAMYPNPVAKGQMVCVELGAENVQEVNLTVTDALGRVMLEKVLMTQGRILLNDFAILPEGVYVVRATAGNETFIQKLVIQ</sequence>